<dbReference type="Proteomes" id="UP000507962">
    <property type="component" value="Unassembled WGS sequence"/>
</dbReference>
<dbReference type="GO" id="GO:0005829">
    <property type="term" value="C:cytosol"/>
    <property type="evidence" value="ECO:0007669"/>
    <property type="project" value="TreeGrafter"/>
</dbReference>
<dbReference type="Gene3D" id="3.90.25.10">
    <property type="entry name" value="UDP-galactose 4-epimerase, domain 1"/>
    <property type="match status" value="1"/>
</dbReference>
<dbReference type="RefSeq" id="WP_180147349.1">
    <property type="nucleotide sequence ID" value="NZ_CAADHO010000018.1"/>
</dbReference>
<proteinExistence type="inferred from homology"/>
<gene>
    <name evidence="8" type="ORF">MSL71_51770</name>
</gene>
<comment type="function">
    <text evidence="6">Catalyzes the reduction of dTDP-6-deoxy-L-lyxo-4-hexulose to yield dTDP-L-rhamnose.</text>
</comment>
<dbReference type="NCBIfam" id="TIGR01214">
    <property type="entry name" value="rmlD"/>
    <property type="match status" value="1"/>
</dbReference>
<dbReference type="InterPro" id="IPR029903">
    <property type="entry name" value="RmlD-like-bd"/>
</dbReference>
<dbReference type="UniPathway" id="UPA00124"/>
<accession>A0A4U8YV60</accession>
<feature type="domain" description="RmlD-like substrate binding" evidence="7">
    <location>
        <begin position="1"/>
        <end position="290"/>
    </location>
</feature>
<keyword evidence="6" id="KW-0521">NADP</keyword>
<dbReference type="InterPro" id="IPR036291">
    <property type="entry name" value="NAD(P)-bd_dom_sf"/>
</dbReference>
<dbReference type="GO" id="GO:0008831">
    <property type="term" value="F:dTDP-4-dehydrorhamnose reductase activity"/>
    <property type="evidence" value="ECO:0007669"/>
    <property type="project" value="UniProtKB-EC"/>
</dbReference>
<evidence type="ECO:0000256" key="4">
    <source>
        <dbReference type="ARBA" id="ARBA00017099"/>
    </source>
</evidence>
<dbReference type="AlphaFoldDB" id="A0A4U8YV60"/>
<evidence type="ECO:0000259" key="7">
    <source>
        <dbReference type="Pfam" id="PF04321"/>
    </source>
</evidence>
<evidence type="ECO:0000256" key="6">
    <source>
        <dbReference type="RuleBase" id="RU364082"/>
    </source>
</evidence>
<name>A0A4U8YV60_9BACT</name>
<dbReference type="GO" id="GO:0019305">
    <property type="term" value="P:dTDP-rhamnose biosynthetic process"/>
    <property type="evidence" value="ECO:0007669"/>
    <property type="project" value="UniProtKB-UniPathway"/>
</dbReference>
<dbReference type="PANTHER" id="PTHR10491">
    <property type="entry name" value="DTDP-4-DEHYDRORHAMNOSE REDUCTASE"/>
    <property type="match status" value="1"/>
</dbReference>
<dbReference type="Pfam" id="PF04321">
    <property type="entry name" value="RmlD_sub_bind"/>
    <property type="match status" value="1"/>
</dbReference>
<protein>
    <recommendedName>
        <fullName evidence="4 6">dTDP-4-dehydrorhamnose reductase</fullName>
        <ecNumber evidence="3 6">1.1.1.133</ecNumber>
    </recommendedName>
</protein>
<dbReference type="InterPro" id="IPR005913">
    <property type="entry name" value="dTDP_dehydrorham_reduct"/>
</dbReference>
<dbReference type="SUPFAM" id="SSF51735">
    <property type="entry name" value="NAD(P)-binding Rossmann-fold domains"/>
    <property type="match status" value="1"/>
</dbReference>
<evidence type="ECO:0000313" key="8">
    <source>
        <dbReference type="EMBL" id="VFQ47477.1"/>
    </source>
</evidence>
<dbReference type="EMBL" id="CAADHO010000018">
    <property type="protein sequence ID" value="VFQ47477.1"/>
    <property type="molecule type" value="Genomic_DNA"/>
</dbReference>
<keyword evidence="9" id="KW-1185">Reference proteome</keyword>
<keyword evidence="6" id="KW-0560">Oxidoreductase</keyword>
<evidence type="ECO:0000256" key="5">
    <source>
        <dbReference type="ARBA" id="ARBA00048200"/>
    </source>
</evidence>
<dbReference type="CDD" id="cd05254">
    <property type="entry name" value="dTDP_HR_like_SDR_e"/>
    <property type="match status" value="1"/>
</dbReference>
<evidence type="ECO:0000256" key="3">
    <source>
        <dbReference type="ARBA" id="ARBA00012929"/>
    </source>
</evidence>
<comment type="similarity">
    <text evidence="2 6">Belongs to the dTDP-4-dehydrorhamnose reductase family.</text>
</comment>
<comment type="catalytic activity">
    <reaction evidence="5">
        <text>dTDP-beta-L-rhamnose + NADP(+) = dTDP-4-dehydro-beta-L-rhamnose + NADPH + H(+)</text>
        <dbReference type="Rhea" id="RHEA:21796"/>
        <dbReference type="ChEBI" id="CHEBI:15378"/>
        <dbReference type="ChEBI" id="CHEBI:57510"/>
        <dbReference type="ChEBI" id="CHEBI:57783"/>
        <dbReference type="ChEBI" id="CHEBI:58349"/>
        <dbReference type="ChEBI" id="CHEBI:62830"/>
        <dbReference type="EC" id="1.1.1.133"/>
    </reaction>
</comment>
<comment type="pathway">
    <text evidence="1 6">Carbohydrate biosynthesis; dTDP-L-rhamnose biosynthesis.</text>
</comment>
<dbReference type="PANTHER" id="PTHR10491:SF4">
    <property type="entry name" value="METHIONINE ADENOSYLTRANSFERASE 2 SUBUNIT BETA"/>
    <property type="match status" value="1"/>
</dbReference>
<dbReference type="EC" id="1.1.1.133" evidence="3 6"/>
<evidence type="ECO:0000256" key="2">
    <source>
        <dbReference type="ARBA" id="ARBA00010944"/>
    </source>
</evidence>
<evidence type="ECO:0000256" key="1">
    <source>
        <dbReference type="ARBA" id="ARBA00004781"/>
    </source>
</evidence>
<organism evidence="8 9">
    <name type="scientific">Desulfoluna butyratoxydans</name>
    <dbReference type="NCBI Taxonomy" id="231438"/>
    <lineage>
        <taxon>Bacteria</taxon>
        <taxon>Pseudomonadati</taxon>
        <taxon>Thermodesulfobacteriota</taxon>
        <taxon>Desulfobacteria</taxon>
        <taxon>Desulfobacterales</taxon>
        <taxon>Desulfolunaceae</taxon>
        <taxon>Desulfoluna</taxon>
    </lineage>
</organism>
<evidence type="ECO:0000313" key="9">
    <source>
        <dbReference type="Proteomes" id="UP000507962"/>
    </source>
</evidence>
<sequence>MKILLLGAGGQLGKDIQARCGHHGLDIEAVGHGRCDIASKEQLRAVFGEVSCHGVINAAAYTKVDQAERDVDAATRVNQDGAGFVAELCCEKGLPLLHVSTDYVFDGTGAEPYAHDALVGPRSVYGKTKAEGEKKVLGAHPGAAVVRTSWLFGEHGPNFLKTMVRLAFEREEIRVVSDQVGCPTWSGHLADALLSMMKQRLTSEVVAQGVYHYCGAPQSSWYEFADAIIGEVKRLGVGCKVRAVHPITTEEYPTPAERPRYSVMDCSRIEREFGIRQGDWHEGVDVVVAHQLRELKALKQP</sequence>
<reference evidence="8 9" key="1">
    <citation type="submission" date="2019-03" db="EMBL/GenBank/DDBJ databases">
        <authorList>
            <person name="Nijsse B."/>
        </authorList>
    </citation>
    <scope>NUCLEOTIDE SEQUENCE [LARGE SCALE GENOMIC DNA]</scope>
    <source>
        <strain evidence="8">Desulfoluna butyratoxydans MSL71</strain>
    </source>
</reference>
<dbReference type="Gene3D" id="3.40.50.720">
    <property type="entry name" value="NAD(P)-binding Rossmann-like Domain"/>
    <property type="match status" value="1"/>
</dbReference>